<dbReference type="PANTHER" id="PTHR36456:SF1">
    <property type="entry name" value="UPF0232 PROTEIN SCO3875"/>
    <property type="match status" value="1"/>
</dbReference>
<dbReference type="KEGG" id="ccyn:CGC48_09030"/>
<name>A0A0B7H2L0_9FLAO</name>
<accession>A0A0B7H2L0</accession>
<dbReference type="eggNOG" id="COG5512">
    <property type="taxonomic scope" value="Bacteria"/>
</dbReference>
<protein>
    <submittedName>
        <fullName evidence="1">RNA-binding protein</fullName>
    </submittedName>
</protein>
<sequence length="96" mass="10899">MEGNTQLLSSVIKQLIKQNRLEYGLHKVEVQEIWERLMGNAIIKYTTSVELKGDVLYIQLSSPALCQELGYGKEKIIALINEELGEEVVKKLHLTS</sequence>
<reference evidence="1 4" key="3">
    <citation type="journal article" date="2017" name="Genome Announc.">
        <title>Twelve Complete Reference Genomes of Clinical Isolates in the Capnocytophaga Genus.</title>
        <authorList>
            <person name="Villarma A."/>
            <person name="Gulvik C.A."/>
            <person name="Rowe L.A."/>
            <person name="Sheth M."/>
            <person name="Juieng P."/>
            <person name="Nicholson A.C."/>
            <person name="Loparev V.N."/>
            <person name="McQuiston J.R."/>
        </authorList>
    </citation>
    <scope>NUCLEOTIDE SEQUENCE [LARGE SCALE GENOMIC DNA]</scope>
    <source>
        <strain evidence="1 4">G7591</strain>
    </source>
</reference>
<dbReference type="Pfam" id="PF05258">
    <property type="entry name" value="DciA"/>
    <property type="match status" value="1"/>
</dbReference>
<reference evidence="3" key="1">
    <citation type="submission" date="2015-01" db="EMBL/GenBank/DDBJ databases">
        <authorList>
            <person name="MANFREDI Pablo"/>
        </authorList>
    </citation>
    <scope>NUCLEOTIDE SEQUENCE [LARGE SCALE GENOMIC DNA]</scope>
    <source>
        <strain evidence="3">Ccyn2B</strain>
    </source>
</reference>
<keyword evidence="3" id="KW-1185">Reference proteome</keyword>
<dbReference type="GeneID" id="96781943"/>
<evidence type="ECO:0000313" key="1">
    <source>
        <dbReference type="EMBL" id="ATA68755.1"/>
    </source>
</evidence>
<dbReference type="EMBL" id="CDOD01000010">
    <property type="protein sequence ID" value="CEN33811.1"/>
    <property type="molecule type" value="Genomic_DNA"/>
</dbReference>
<dbReference type="Proteomes" id="UP000242855">
    <property type="component" value="Chromosome"/>
</dbReference>
<dbReference type="EMBL" id="CP022378">
    <property type="protein sequence ID" value="ATA68755.1"/>
    <property type="molecule type" value="Genomic_DNA"/>
</dbReference>
<gene>
    <name evidence="2" type="ORF">CCYN2B_180012</name>
    <name evidence="1" type="ORF">CGC48_09030</name>
</gene>
<dbReference type="PANTHER" id="PTHR36456">
    <property type="entry name" value="UPF0232 PROTEIN SCO3875"/>
    <property type="match status" value="1"/>
</dbReference>
<dbReference type="STRING" id="28189.CCYN74_440016"/>
<dbReference type="InterPro" id="IPR007922">
    <property type="entry name" value="DciA-like"/>
</dbReference>
<dbReference type="AlphaFoldDB" id="A0A0B7H2L0"/>
<organism evidence="2 3">
    <name type="scientific">Capnocytophaga cynodegmi</name>
    <dbReference type="NCBI Taxonomy" id="28189"/>
    <lineage>
        <taxon>Bacteria</taxon>
        <taxon>Pseudomonadati</taxon>
        <taxon>Bacteroidota</taxon>
        <taxon>Flavobacteriia</taxon>
        <taxon>Flavobacteriales</taxon>
        <taxon>Flavobacteriaceae</taxon>
        <taxon>Capnocytophaga</taxon>
    </lineage>
</organism>
<evidence type="ECO:0000313" key="2">
    <source>
        <dbReference type="EMBL" id="CEN33811.1"/>
    </source>
</evidence>
<dbReference type="RefSeq" id="WP_041991131.1">
    <property type="nucleotide sequence ID" value="NZ_BOQH01000002.1"/>
</dbReference>
<reference evidence="2" key="2">
    <citation type="submission" date="2015-01" db="EMBL/GenBank/DDBJ databases">
        <authorList>
            <person name="Xiang T."/>
            <person name="Song Y."/>
            <person name="Huang L."/>
            <person name="Wang B."/>
            <person name="Wu P."/>
        </authorList>
    </citation>
    <scope>NUCLEOTIDE SEQUENCE [LARGE SCALE GENOMIC DNA]</scope>
    <source>
        <strain evidence="2">Ccyn2B</strain>
    </source>
</reference>
<proteinExistence type="predicted"/>
<dbReference type="Proteomes" id="UP000038055">
    <property type="component" value="Unassembled WGS sequence"/>
</dbReference>
<evidence type="ECO:0000313" key="4">
    <source>
        <dbReference type="Proteomes" id="UP000242855"/>
    </source>
</evidence>
<evidence type="ECO:0000313" key="3">
    <source>
        <dbReference type="Proteomes" id="UP000038055"/>
    </source>
</evidence>